<dbReference type="PATRIC" id="fig|1263870.3.peg.1732"/>
<evidence type="ECO:0000313" key="2">
    <source>
        <dbReference type="EMBL" id="EMI56936.1"/>
    </source>
</evidence>
<keyword evidence="3" id="KW-1185">Reference proteome</keyword>
<keyword evidence="1" id="KW-1133">Transmembrane helix</keyword>
<comment type="caution">
    <text evidence="2">The sequence shown here is derived from an EMBL/GenBank/DDBJ whole genome shotgun (WGS) entry which is preliminary data.</text>
</comment>
<sequence length="390" mass="42568">MHWTSSTWLITSSVAGLSKRFVPDRPFVLIGPGEGCDVCVPSRGVASACYFACCFDRKIEVWPLCALAFPHWGIVEKDTEVLLGQHRLRFAHLGDAARGGEVADSGEPVDRLDRNGRQGCDAELTLSWGEIVTKRKLLRSVTILGEGHPSILRARGRGLRRCDHAIICVGDRVWIVDLNRENALAVKEPGSKGGWDTSESVCELKSDGLYYQIGDMKISIGDARSESEQSVKRRRYLSELPDRMSCEPQIVAGDGAKEVPVVCSGNSFDTEELHAASAVTQESLCQLKTAGATNVLRSESAGHREDDDATLGGLESARESPVVSIATQEVLEGEESTIEGFDCPELFTSHITSRLVSINKTRITKRNVVYTLCMLAVFAAAAGFLVWLAW</sequence>
<dbReference type="AlphaFoldDB" id="M5UGG7"/>
<keyword evidence="1" id="KW-0812">Transmembrane</keyword>
<dbReference type="EMBL" id="ANOH01000117">
    <property type="protein sequence ID" value="EMI56936.1"/>
    <property type="molecule type" value="Genomic_DNA"/>
</dbReference>
<gene>
    <name evidence="2" type="ORF">RSSM_01617</name>
</gene>
<dbReference type="Proteomes" id="UP000011885">
    <property type="component" value="Unassembled WGS sequence"/>
</dbReference>
<protein>
    <recommendedName>
        <fullName evidence="4">FHA domain-containing protein</fullName>
    </recommendedName>
</protein>
<keyword evidence="1" id="KW-0472">Membrane</keyword>
<proteinExistence type="predicted"/>
<evidence type="ECO:0000256" key="1">
    <source>
        <dbReference type="SAM" id="Phobius"/>
    </source>
</evidence>
<organism evidence="2 3">
    <name type="scientific">Rhodopirellula sallentina SM41</name>
    <dbReference type="NCBI Taxonomy" id="1263870"/>
    <lineage>
        <taxon>Bacteria</taxon>
        <taxon>Pseudomonadati</taxon>
        <taxon>Planctomycetota</taxon>
        <taxon>Planctomycetia</taxon>
        <taxon>Pirellulales</taxon>
        <taxon>Pirellulaceae</taxon>
        <taxon>Rhodopirellula</taxon>
    </lineage>
</organism>
<name>M5UGG7_9BACT</name>
<evidence type="ECO:0000313" key="3">
    <source>
        <dbReference type="Proteomes" id="UP000011885"/>
    </source>
</evidence>
<reference evidence="2 3" key="1">
    <citation type="journal article" date="2013" name="Mar. Genomics">
        <title>Expression of sulfatases in Rhodopirellula baltica and the diversity of sulfatases in the genus Rhodopirellula.</title>
        <authorList>
            <person name="Wegner C.E."/>
            <person name="Richter-Heitmann T."/>
            <person name="Klindworth A."/>
            <person name="Klockow C."/>
            <person name="Richter M."/>
            <person name="Achstetter T."/>
            <person name="Glockner F.O."/>
            <person name="Harder J."/>
        </authorList>
    </citation>
    <scope>NUCLEOTIDE SEQUENCE [LARGE SCALE GENOMIC DNA]</scope>
    <source>
        <strain evidence="2 3">SM41</strain>
    </source>
</reference>
<accession>M5UGG7</accession>
<evidence type="ECO:0008006" key="4">
    <source>
        <dbReference type="Google" id="ProtNLM"/>
    </source>
</evidence>
<feature type="transmembrane region" description="Helical" evidence="1">
    <location>
        <begin position="368"/>
        <end position="389"/>
    </location>
</feature>